<dbReference type="InterPro" id="IPR014724">
    <property type="entry name" value="RNA_pol_RPB2_OB-fold"/>
</dbReference>
<evidence type="ECO:0000256" key="8">
    <source>
        <dbReference type="ARBA" id="ARBA00048552"/>
    </source>
</evidence>
<dbReference type="Pfam" id="PF04563">
    <property type="entry name" value="RNA_pol_Rpb2_1"/>
    <property type="match status" value="1"/>
</dbReference>
<keyword evidence="17" id="KW-0150">Chloroplast</keyword>
<evidence type="ECO:0000256" key="5">
    <source>
        <dbReference type="ARBA" id="ARBA00022695"/>
    </source>
</evidence>
<dbReference type="Pfam" id="PF04561">
    <property type="entry name" value="RNA_pol_Rpb2_2"/>
    <property type="match status" value="1"/>
</dbReference>
<dbReference type="Gene3D" id="3.90.1800.10">
    <property type="entry name" value="RNA polymerase alpha subunit dimerisation domain"/>
    <property type="match status" value="1"/>
</dbReference>
<dbReference type="InterPro" id="IPR042107">
    <property type="entry name" value="DNA-dir_RNA_pol_bsu_ext_1_sf"/>
</dbReference>
<feature type="domain" description="RNA polymerase Rpb2" evidence="14">
    <location>
        <begin position="136"/>
        <end position="319"/>
    </location>
</feature>
<protein>
    <recommendedName>
        <fullName evidence="9">DNA-directed RNA polymerase subunit beta</fullName>
        <ecNumber evidence="9">2.7.7.6</ecNumber>
    </recommendedName>
    <alternativeName>
        <fullName evidence="9">PEP</fullName>
    </alternativeName>
    <alternativeName>
        <fullName evidence="9">Plastid-encoded RNA polymerase subunit beta</fullName>
        <shortName evidence="9">RNA polymerase subunit beta</shortName>
    </alternativeName>
</protein>
<dbReference type="InterPro" id="IPR037034">
    <property type="entry name" value="RNA_pol_Rpb2_2_sf"/>
</dbReference>
<dbReference type="Pfam" id="PF00562">
    <property type="entry name" value="RNA_pol_Rpb2_6"/>
    <property type="match status" value="1"/>
</dbReference>
<dbReference type="EMBL" id="KF285532">
    <property type="protein sequence ID" value="AGW31114.1"/>
    <property type="molecule type" value="Genomic_DNA"/>
</dbReference>
<dbReference type="InterPro" id="IPR007644">
    <property type="entry name" value="RNA_pol_bsu_protrusion"/>
</dbReference>
<keyword evidence="17" id="KW-0934">Plastid</keyword>
<comment type="similarity">
    <text evidence="2 9 10">Belongs to the RNA polymerase beta chain family.</text>
</comment>
<dbReference type="SUPFAM" id="SSF64484">
    <property type="entry name" value="beta and beta-prime subunits of DNA dependent RNA-polymerase"/>
    <property type="match status" value="1"/>
</dbReference>
<organism evidence="17">
    <name type="scientific">Ostreococcus tauri</name>
    <name type="common">Marine green alga</name>
    <dbReference type="NCBI Taxonomy" id="70448"/>
    <lineage>
        <taxon>Eukaryota</taxon>
        <taxon>Viridiplantae</taxon>
        <taxon>Chlorophyta</taxon>
        <taxon>Mamiellophyceae</taxon>
        <taxon>Mamiellales</taxon>
        <taxon>Bathycoccaceae</taxon>
        <taxon>Ostreococcus</taxon>
    </lineage>
</organism>
<proteinExistence type="inferred from homology"/>
<geneLocation type="chloroplast" evidence="17"/>
<comment type="subunit">
    <text evidence="7 9 11">In plastids the minimal PEP RNA polymerase catalytic core is composed of four subunits: alpha, beta, beta', and beta''. When a (nuclear-encoded) sigma factor is associated with the core the holoenzyme is formed, which can initiate transcription.</text>
</comment>
<evidence type="ECO:0000259" key="16">
    <source>
        <dbReference type="Pfam" id="PF04565"/>
    </source>
</evidence>
<dbReference type="InterPro" id="IPR007121">
    <property type="entry name" value="RNA_pol_bsu_CS"/>
</dbReference>
<reference evidence="17" key="1">
    <citation type="journal article" date="2013" name="Genome Biol. Evol.">
        <title>Organellar Inheritance in the Green Lineage: Insights from Ostreococcus tauri.</title>
        <authorList>
            <person name="Blanc-Mathieu R."/>
            <person name="Sanchez-Ferandin S."/>
            <person name="Eyre-Walker A."/>
            <person name="Piganeau G."/>
        </authorList>
    </citation>
    <scope>NUCLEOTIDE SEQUENCE</scope>
    <source>
        <strain evidence="17">RCC1559</strain>
    </source>
</reference>
<dbReference type="PANTHER" id="PTHR20856">
    <property type="entry name" value="DNA-DIRECTED RNA POLYMERASE I SUBUNIT 2"/>
    <property type="match status" value="1"/>
</dbReference>
<dbReference type="InterPro" id="IPR007642">
    <property type="entry name" value="RNA_pol_Rpb2_2"/>
</dbReference>
<dbReference type="NCBIfam" id="NF001616">
    <property type="entry name" value="PRK00405.1"/>
    <property type="match status" value="1"/>
</dbReference>
<evidence type="ECO:0000256" key="11">
    <source>
        <dbReference type="RuleBase" id="RU363031"/>
    </source>
</evidence>
<dbReference type="GO" id="GO:0000428">
    <property type="term" value="C:DNA-directed RNA polymerase complex"/>
    <property type="evidence" value="ECO:0007669"/>
    <property type="project" value="UniProtKB-KW"/>
</dbReference>
<feature type="domain" description="RNA polymerase Rpb2" evidence="16">
    <location>
        <begin position="386"/>
        <end position="454"/>
    </location>
</feature>
<dbReference type="Gene3D" id="3.90.1110.10">
    <property type="entry name" value="RNA polymerase Rpb2, domain 2"/>
    <property type="match status" value="1"/>
</dbReference>
<feature type="domain" description="DNA-directed RNA polymerase subunit 2 hybrid-binding" evidence="12">
    <location>
        <begin position="588"/>
        <end position="1008"/>
    </location>
</feature>
<keyword evidence="5 9" id="KW-0548">Nucleotidyltransferase</keyword>
<dbReference type="Gene3D" id="2.40.270.10">
    <property type="entry name" value="DNA-directed RNA polymerase, subunit 2, domain 6"/>
    <property type="match status" value="2"/>
</dbReference>
<evidence type="ECO:0000256" key="2">
    <source>
        <dbReference type="ARBA" id="ARBA00006835"/>
    </source>
</evidence>
<evidence type="ECO:0000256" key="6">
    <source>
        <dbReference type="ARBA" id="ARBA00023163"/>
    </source>
</evidence>
<comment type="subcellular location">
    <subcellularLocation>
        <location evidence="9">Plastid</location>
        <location evidence="9">Chloroplast</location>
    </subcellularLocation>
</comment>
<dbReference type="Pfam" id="PF04565">
    <property type="entry name" value="RNA_pol_Rpb2_3"/>
    <property type="match status" value="1"/>
</dbReference>
<evidence type="ECO:0000256" key="1">
    <source>
        <dbReference type="ARBA" id="ARBA00004026"/>
    </source>
</evidence>
<dbReference type="GO" id="GO:0009507">
    <property type="term" value="C:chloroplast"/>
    <property type="evidence" value="ECO:0007669"/>
    <property type="project" value="UniProtKB-SubCell"/>
</dbReference>
<comment type="function">
    <text evidence="1 9 11">DNA-dependent RNA polymerase catalyzes the transcription of DNA into RNA using the four ribonucleoside triphosphates as substrates.</text>
</comment>
<dbReference type="InterPro" id="IPR007645">
    <property type="entry name" value="RNA_pol_Rpb2_3"/>
</dbReference>
<dbReference type="CDD" id="cd00653">
    <property type="entry name" value="RNA_pol_B_RPB2"/>
    <property type="match status" value="1"/>
</dbReference>
<dbReference type="HAMAP" id="MF_01321">
    <property type="entry name" value="RNApol_bact_RpoB"/>
    <property type="match status" value="1"/>
</dbReference>
<dbReference type="GO" id="GO:0032549">
    <property type="term" value="F:ribonucleoside binding"/>
    <property type="evidence" value="ECO:0007669"/>
    <property type="project" value="InterPro"/>
</dbReference>
<evidence type="ECO:0000256" key="3">
    <source>
        <dbReference type="ARBA" id="ARBA00022478"/>
    </source>
</evidence>
<feature type="domain" description="RNA polymerase Rpb2" evidence="13">
    <location>
        <begin position="1010"/>
        <end position="1083"/>
    </location>
</feature>
<feature type="domain" description="RNA polymerase beta subunit protrusion" evidence="15">
    <location>
        <begin position="17"/>
        <end position="346"/>
    </location>
</feature>
<dbReference type="EC" id="2.7.7.6" evidence="9"/>
<evidence type="ECO:0000256" key="7">
    <source>
        <dbReference type="ARBA" id="ARBA00026088"/>
    </source>
</evidence>
<dbReference type="InterPro" id="IPR010243">
    <property type="entry name" value="RNA_pol_bsu_bac"/>
</dbReference>
<dbReference type="GO" id="GO:0003677">
    <property type="term" value="F:DNA binding"/>
    <property type="evidence" value="ECO:0007669"/>
    <property type="project" value="UniProtKB-UniRule"/>
</dbReference>
<sequence length="1088" mass="122796">MTLFRQNSALPNFLDSQRDSFRYFLETGIREELDFFSPIVGQSLGSSSKRPTDRFISVSFHSKDFYFKKPHYTPQEAVQKLGTYKSSLIVPVHVYSKYLNLNATFPVAFCDLPLMTEHGTFILNGSPRVIVHQIVRCPGVYLKPQFDKQGNRTHLVSFLSAYGSWLRFETDKKGVVFAHIDNLRKVPVTVFLQALGFSMDTIVGALKYPEALDPTLKEVDWKLTTDEAILLLMSRLFPNRPATVLRGRKFLFNQFFNPRRYSLSDVGRKRVNQKFRMRSKTKHLTLTPQDALAALDYLLRCENGETEFLDDIDHLKNRRARLAGELIQTQFRLGLNRLERVIYNRISDENILRKTPGALGSLNSLIRTQVLASVFQEFFGSNQLSQFMDQTNPLAEITHKRRLSSLGPGGLNRDRAGLIVRGIHPSYYGRICPIETPEGKNAGLVGSIATFTQINKNGFLESPYYKLISESNTPDRNGFFLLSAFYEEDTVVAQGDVDLSNFRIPTRNKSQFTENTVQEINFLGLCPIQFMSIATSLIPFLEHDDANRALMGSNMQRQAVSLLRSERPFVGTGLEAHVTRDIGATIVAKQNSYISYVDAQRIDYFTPVIGDTNLIDYQNLTAEDVFASNQFKHNTIWLTSYQRSNQDTCLNHKPLVEANTWVEAGDCLADNAATAKGELALGRNILIGYMPWEGYNFEDAVLVSERLVYDDVFTSIHISRYEVSTARLREGQEYFTNQVDRNQYLDEFGVVKIGTWVEAGDVLVGKISPQPDSDNDPESRLLRAIFGGVARNTKTTSYCLSSGVSGRILDVRCEFKRQTKNIEDESIESTGSVYVYLVEKRRLQVGDKVAGRHGNKGIVSNILPRVNMPYLQSGKALDMVLNPLGVPSRMNVGQIFECLLGLAANTLKQNFKVLPFDEMHGAEVSRGFVYHYLYKSRLLTQQKWLFKPNSPGKSIVFDGRTGLNFDQPVTVGYPYILKLVHLVDDKIHARSTGPYSLVTQQPLGGRSKKGGQRLGEMEVWALEGFGAAYVLQELLTIKSDDMIGRNRAFMSMIRGTLLPKSGIPESFKVLVSELRGLCLDMSIARINF</sequence>
<evidence type="ECO:0000259" key="15">
    <source>
        <dbReference type="Pfam" id="PF04563"/>
    </source>
</evidence>
<evidence type="ECO:0000313" key="17">
    <source>
        <dbReference type="EMBL" id="AGW31114.1"/>
    </source>
</evidence>
<evidence type="ECO:0000259" key="13">
    <source>
        <dbReference type="Pfam" id="PF04560"/>
    </source>
</evidence>
<dbReference type="PROSITE" id="PS01166">
    <property type="entry name" value="RNA_POL_BETA"/>
    <property type="match status" value="1"/>
</dbReference>
<name>U3NDQ6_OSTTA</name>
<evidence type="ECO:0000256" key="9">
    <source>
        <dbReference type="HAMAP-Rule" id="MF_01321"/>
    </source>
</evidence>
<evidence type="ECO:0000256" key="10">
    <source>
        <dbReference type="RuleBase" id="RU000434"/>
    </source>
</evidence>
<evidence type="ECO:0000259" key="14">
    <source>
        <dbReference type="Pfam" id="PF04561"/>
    </source>
</evidence>
<dbReference type="Gene3D" id="2.30.150.10">
    <property type="entry name" value="DNA-directed RNA polymerase, beta subunit, external 1 domain"/>
    <property type="match status" value="1"/>
</dbReference>
<comment type="catalytic activity">
    <reaction evidence="8 9 11">
        <text>RNA(n) + a ribonucleoside 5'-triphosphate = RNA(n+1) + diphosphate</text>
        <dbReference type="Rhea" id="RHEA:21248"/>
        <dbReference type="Rhea" id="RHEA-COMP:14527"/>
        <dbReference type="Rhea" id="RHEA-COMP:17342"/>
        <dbReference type="ChEBI" id="CHEBI:33019"/>
        <dbReference type="ChEBI" id="CHEBI:61557"/>
        <dbReference type="ChEBI" id="CHEBI:140395"/>
        <dbReference type="EC" id="2.7.7.6"/>
    </reaction>
</comment>
<keyword evidence="6 9" id="KW-0804">Transcription</keyword>
<dbReference type="GO" id="GO:0006351">
    <property type="term" value="P:DNA-templated transcription"/>
    <property type="evidence" value="ECO:0007669"/>
    <property type="project" value="UniProtKB-UniRule"/>
</dbReference>
<keyword evidence="4 9" id="KW-0808">Transferase</keyword>
<dbReference type="InterPro" id="IPR015712">
    <property type="entry name" value="DNA-dir_RNA_pol_su2"/>
</dbReference>
<keyword evidence="3 9" id="KW-0240">DNA-directed RNA polymerase</keyword>
<dbReference type="InterPro" id="IPR037033">
    <property type="entry name" value="DNA-dir_RNAP_su2_hyb_sf"/>
</dbReference>
<dbReference type="GO" id="GO:0003899">
    <property type="term" value="F:DNA-directed RNA polymerase activity"/>
    <property type="evidence" value="ECO:0007669"/>
    <property type="project" value="UniProtKB-UniRule"/>
</dbReference>
<dbReference type="Gene3D" id="2.40.50.150">
    <property type="match status" value="1"/>
</dbReference>
<dbReference type="InterPro" id="IPR007120">
    <property type="entry name" value="DNA-dir_RNAP_su2_dom"/>
</dbReference>
<dbReference type="Gene3D" id="3.90.1100.10">
    <property type="match status" value="1"/>
</dbReference>
<dbReference type="AlphaFoldDB" id="U3NDQ6"/>
<evidence type="ECO:0000259" key="12">
    <source>
        <dbReference type="Pfam" id="PF00562"/>
    </source>
</evidence>
<dbReference type="Gene3D" id="2.40.50.100">
    <property type="match status" value="1"/>
</dbReference>
<accession>U3NDQ6</accession>
<dbReference type="Pfam" id="PF04560">
    <property type="entry name" value="RNA_pol_Rpb2_7"/>
    <property type="match status" value="1"/>
</dbReference>
<gene>
    <name evidence="9 17" type="primary">rpoB</name>
    <name evidence="17" type="ORF">OtCpg00260</name>
</gene>
<dbReference type="InterPro" id="IPR007641">
    <property type="entry name" value="RNA_pol_Rpb2_7"/>
</dbReference>
<evidence type="ECO:0000256" key="4">
    <source>
        <dbReference type="ARBA" id="ARBA00022679"/>
    </source>
</evidence>